<dbReference type="InterPro" id="IPR027417">
    <property type="entry name" value="P-loop_NTPase"/>
</dbReference>
<dbReference type="CDD" id="cd01672">
    <property type="entry name" value="TMPK"/>
    <property type="match status" value="1"/>
</dbReference>
<comment type="catalytic activity">
    <reaction evidence="7 8">
        <text>dTMP + ATP = dTDP + ADP</text>
        <dbReference type="Rhea" id="RHEA:13517"/>
        <dbReference type="ChEBI" id="CHEBI:30616"/>
        <dbReference type="ChEBI" id="CHEBI:58369"/>
        <dbReference type="ChEBI" id="CHEBI:63528"/>
        <dbReference type="ChEBI" id="CHEBI:456216"/>
        <dbReference type="EC" id="2.7.4.9"/>
    </reaction>
</comment>
<dbReference type="GO" id="GO:0006235">
    <property type="term" value="P:dTTP biosynthetic process"/>
    <property type="evidence" value="ECO:0007669"/>
    <property type="project" value="UniProtKB-UniRule"/>
</dbReference>
<keyword evidence="5 8" id="KW-0418">Kinase</keyword>
<evidence type="ECO:0000313" key="10">
    <source>
        <dbReference type="EMBL" id="QGT50513.1"/>
    </source>
</evidence>
<gene>
    <name evidence="8 10" type="primary">tmk</name>
    <name evidence="10" type="ORF">Helico5904_1850</name>
</gene>
<dbReference type="GO" id="GO:0006227">
    <property type="term" value="P:dUDP biosynthetic process"/>
    <property type="evidence" value="ECO:0007669"/>
    <property type="project" value="TreeGrafter"/>
</dbReference>
<dbReference type="PANTHER" id="PTHR10344:SF4">
    <property type="entry name" value="UMP-CMP KINASE 2, MITOCHONDRIAL"/>
    <property type="match status" value="1"/>
</dbReference>
<feature type="domain" description="Thymidylate kinase-like" evidence="9">
    <location>
        <begin position="5"/>
        <end position="187"/>
    </location>
</feature>
<keyword evidence="3 8" id="KW-0545">Nucleotide biosynthesis</keyword>
<dbReference type="HAMAP" id="MF_00165">
    <property type="entry name" value="Thymidylate_kinase"/>
    <property type="match status" value="1"/>
</dbReference>
<evidence type="ECO:0000256" key="3">
    <source>
        <dbReference type="ARBA" id="ARBA00022727"/>
    </source>
</evidence>
<keyword evidence="4 8" id="KW-0547">Nucleotide-binding</keyword>
<dbReference type="SUPFAM" id="SSF52540">
    <property type="entry name" value="P-loop containing nucleoside triphosphate hydrolases"/>
    <property type="match status" value="1"/>
</dbReference>
<dbReference type="AlphaFoldDB" id="A0A650ELK6"/>
<evidence type="ECO:0000256" key="2">
    <source>
        <dbReference type="ARBA" id="ARBA00022679"/>
    </source>
</evidence>
<dbReference type="NCBIfam" id="TIGR00041">
    <property type="entry name" value="DTMP_kinase"/>
    <property type="match status" value="1"/>
</dbReference>
<evidence type="ECO:0000256" key="6">
    <source>
        <dbReference type="ARBA" id="ARBA00022840"/>
    </source>
</evidence>
<dbReference type="EC" id="2.7.4.9" evidence="8"/>
<keyword evidence="6 8" id="KW-0067">ATP-binding</keyword>
<dbReference type="InterPro" id="IPR018094">
    <property type="entry name" value="Thymidylate_kinase"/>
</dbReference>
<protein>
    <recommendedName>
        <fullName evidence="8">Thymidylate kinase</fullName>
        <ecNumber evidence="8">2.7.4.9</ecNumber>
    </recommendedName>
    <alternativeName>
        <fullName evidence="8">dTMP kinase</fullName>
    </alternativeName>
</protein>
<dbReference type="Pfam" id="PF02223">
    <property type="entry name" value="Thymidylate_kin"/>
    <property type="match status" value="1"/>
</dbReference>
<reference evidence="10" key="1">
    <citation type="journal article" date="2020" name="J. ISSAAS">
        <title>Lactobacilli and other gastrointestinal microbiota of Peromyscus leucopus, reservoir host for agents of Lyme disease and other zoonoses in North America.</title>
        <authorList>
            <person name="Milovic A."/>
            <person name="Bassam K."/>
            <person name="Shao H."/>
            <person name="Chatzistamou I."/>
            <person name="Tufts D.M."/>
            <person name="Diuk-Wasser M."/>
            <person name="Barbour A.G."/>
        </authorList>
    </citation>
    <scope>NUCLEOTIDE SEQUENCE</scope>
    <source>
        <strain evidence="10">LL4</strain>
    </source>
</reference>
<evidence type="ECO:0000259" key="9">
    <source>
        <dbReference type="Pfam" id="PF02223"/>
    </source>
</evidence>
<accession>A0A650ELK6</accession>
<dbReference type="GO" id="GO:0004798">
    <property type="term" value="F:dTMP kinase activity"/>
    <property type="evidence" value="ECO:0007669"/>
    <property type="project" value="UniProtKB-UniRule"/>
</dbReference>
<dbReference type="GO" id="GO:0005829">
    <property type="term" value="C:cytosol"/>
    <property type="evidence" value="ECO:0007669"/>
    <property type="project" value="TreeGrafter"/>
</dbReference>
<dbReference type="GO" id="GO:0005524">
    <property type="term" value="F:ATP binding"/>
    <property type="evidence" value="ECO:0007669"/>
    <property type="project" value="UniProtKB-UniRule"/>
</dbReference>
<dbReference type="InterPro" id="IPR039430">
    <property type="entry name" value="Thymidylate_kin-like_dom"/>
</dbReference>
<comment type="function">
    <text evidence="8">Phosphorylation of dTMP to form dTDP in both de novo and salvage pathways of dTTP synthesis.</text>
</comment>
<evidence type="ECO:0000256" key="4">
    <source>
        <dbReference type="ARBA" id="ARBA00022741"/>
    </source>
</evidence>
<name>A0A650ELK6_9HELI</name>
<dbReference type="PANTHER" id="PTHR10344">
    <property type="entry name" value="THYMIDYLATE KINASE"/>
    <property type="match status" value="1"/>
</dbReference>
<keyword evidence="2 8" id="KW-0808">Transferase</keyword>
<proteinExistence type="inferred from homology"/>
<dbReference type="GO" id="GO:0006233">
    <property type="term" value="P:dTDP biosynthetic process"/>
    <property type="evidence" value="ECO:0007669"/>
    <property type="project" value="InterPro"/>
</dbReference>
<dbReference type="EMBL" id="MN577569">
    <property type="protein sequence ID" value="QGT50513.1"/>
    <property type="molecule type" value="Genomic_DNA"/>
</dbReference>
<feature type="binding site" evidence="8">
    <location>
        <begin position="7"/>
        <end position="14"/>
    </location>
    <ligand>
        <name>ATP</name>
        <dbReference type="ChEBI" id="CHEBI:30616"/>
    </ligand>
</feature>
<evidence type="ECO:0000256" key="8">
    <source>
        <dbReference type="HAMAP-Rule" id="MF_00165"/>
    </source>
</evidence>
<organism evidence="10">
    <name type="scientific">uncultured Helicobacter sp</name>
    <dbReference type="NCBI Taxonomy" id="175537"/>
    <lineage>
        <taxon>Bacteria</taxon>
        <taxon>Pseudomonadati</taxon>
        <taxon>Campylobacterota</taxon>
        <taxon>Epsilonproteobacteria</taxon>
        <taxon>Campylobacterales</taxon>
        <taxon>Helicobacteraceae</taxon>
        <taxon>Helicobacter</taxon>
        <taxon>environmental samples</taxon>
    </lineage>
</organism>
<dbReference type="Gene3D" id="3.40.50.300">
    <property type="entry name" value="P-loop containing nucleotide triphosphate hydrolases"/>
    <property type="match status" value="1"/>
</dbReference>
<sequence length="195" mass="22339">MYVAIEGIDTCGKSTQIELLKTRYPDATFTKEPGGSALGEQIRNLILYPSHNAPLDSRAELFLFLADRAQHYHEVLSHHRHTQTLVISDRSLVSGIAYAKDVDKEWNLALNIFALREMLPDLVVILKLDRDTLCDRMRQKSHDHIESRGIDYMLTIQDQFISIVQMMKVKFVILDAKQSQEVILERICAEIGNLM</sequence>
<evidence type="ECO:0000256" key="7">
    <source>
        <dbReference type="ARBA" id="ARBA00048743"/>
    </source>
</evidence>
<comment type="similarity">
    <text evidence="1 8">Belongs to the thymidylate kinase family.</text>
</comment>
<evidence type="ECO:0000256" key="5">
    <source>
        <dbReference type="ARBA" id="ARBA00022777"/>
    </source>
</evidence>
<evidence type="ECO:0000256" key="1">
    <source>
        <dbReference type="ARBA" id="ARBA00009776"/>
    </source>
</evidence>